<evidence type="ECO:0000256" key="3">
    <source>
        <dbReference type="ARBA" id="ARBA00022475"/>
    </source>
</evidence>
<feature type="domain" description="ABC3 transporter permease C-terminal" evidence="8">
    <location>
        <begin position="276"/>
        <end position="405"/>
    </location>
</feature>
<feature type="transmembrane region" description="Helical" evidence="7">
    <location>
        <begin position="21"/>
        <end position="48"/>
    </location>
</feature>
<dbReference type="NCBIfam" id="TIGR02212">
    <property type="entry name" value="lolCE"/>
    <property type="match status" value="1"/>
</dbReference>
<keyword evidence="5 7" id="KW-1133">Transmembrane helix</keyword>
<feature type="transmembrane region" description="Helical" evidence="7">
    <location>
        <begin position="317"/>
        <end position="345"/>
    </location>
</feature>
<feature type="transmembrane region" description="Helical" evidence="7">
    <location>
        <begin position="382"/>
        <end position="402"/>
    </location>
</feature>
<sequence>VLSTYERLLVKRFLFSKKTDGYISVFSWFSVIGIMIGVAAIIIVMSVMNGFREELTTRLLGINGHLNIYSQSDQIAHNEIKLINNLKIKNIKIFPLIETQALLISNETSKGVYLRGYENIDLMDTHFLNNKIVRGHLFTDNPNDIVIGYALANRLGLAIGEKIKIAIPKTDKTIFGNIPRFKTLQITGIFNVGMYEYDSNFVFTNPVIPRKLLMIENNNYNKIELFTQDPNNIEQVQLEIDNKIKTINNQLYSLSWKENNSSLINALNVEKNVMFLILTLIILVASMNIISGLIIFVKEKNKDIAILKTIGLSNSSLMKIFMSIGLLIGLIGTSLGGFLGVVFSINISSIQNILEKLFKTDLFAKEVYYLSSLPSRLDQIEVLYVVLISLIISLFATVFPAYRSSLIDPIKSLKND</sequence>
<dbReference type="PANTHER" id="PTHR30489">
    <property type="entry name" value="LIPOPROTEIN-RELEASING SYSTEM TRANSMEMBRANE PROTEIN LOLE"/>
    <property type="match status" value="1"/>
</dbReference>
<dbReference type="InterPro" id="IPR011925">
    <property type="entry name" value="LolCE_TM"/>
</dbReference>
<dbReference type="GO" id="GO:0042953">
    <property type="term" value="P:lipoprotein transport"/>
    <property type="evidence" value="ECO:0007669"/>
    <property type="project" value="InterPro"/>
</dbReference>
<proteinExistence type="predicted"/>
<dbReference type="Pfam" id="PF12704">
    <property type="entry name" value="MacB_PCD"/>
    <property type="match status" value="1"/>
</dbReference>
<dbReference type="InterPro" id="IPR025857">
    <property type="entry name" value="MacB_PCD"/>
</dbReference>
<dbReference type="InterPro" id="IPR003838">
    <property type="entry name" value="ABC3_permease_C"/>
</dbReference>
<dbReference type="Pfam" id="PF02687">
    <property type="entry name" value="FtsX"/>
    <property type="match status" value="1"/>
</dbReference>
<reference evidence="10" key="1">
    <citation type="submission" date="2018-05" db="EMBL/GenBank/DDBJ databases">
        <authorList>
            <person name="Lanie J.A."/>
            <person name="Ng W.-L."/>
            <person name="Kazmierczak K.M."/>
            <person name="Andrzejewski T.M."/>
            <person name="Davidsen T.M."/>
            <person name="Wayne K.J."/>
            <person name="Tettelin H."/>
            <person name="Glass J.I."/>
            <person name="Rusch D."/>
            <person name="Podicherti R."/>
            <person name="Tsui H.-C.T."/>
            <person name="Winkler M.E."/>
        </authorList>
    </citation>
    <scope>NUCLEOTIDE SEQUENCE</scope>
</reference>
<evidence type="ECO:0000259" key="8">
    <source>
        <dbReference type="Pfam" id="PF02687"/>
    </source>
</evidence>
<organism evidence="10">
    <name type="scientific">marine metagenome</name>
    <dbReference type="NCBI Taxonomy" id="408172"/>
    <lineage>
        <taxon>unclassified sequences</taxon>
        <taxon>metagenomes</taxon>
        <taxon>ecological metagenomes</taxon>
    </lineage>
</organism>
<dbReference type="GO" id="GO:0044874">
    <property type="term" value="P:lipoprotein localization to outer membrane"/>
    <property type="evidence" value="ECO:0007669"/>
    <property type="project" value="TreeGrafter"/>
</dbReference>
<evidence type="ECO:0000256" key="5">
    <source>
        <dbReference type="ARBA" id="ARBA00022989"/>
    </source>
</evidence>
<gene>
    <name evidence="10" type="ORF">METZ01_LOCUS92356</name>
</gene>
<keyword evidence="6 7" id="KW-0472">Membrane</keyword>
<feature type="domain" description="MacB-like periplasmic core" evidence="9">
    <location>
        <begin position="27"/>
        <end position="242"/>
    </location>
</feature>
<evidence type="ECO:0000259" key="9">
    <source>
        <dbReference type="Pfam" id="PF12704"/>
    </source>
</evidence>
<dbReference type="AlphaFoldDB" id="A0A381VGV9"/>
<dbReference type="InterPro" id="IPR051447">
    <property type="entry name" value="Lipoprotein-release_system"/>
</dbReference>
<dbReference type="PANTHER" id="PTHR30489:SF0">
    <property type="entry name" value="LIPOPROTEIN-RELEASING SYSTEM TRANSMEMBRANE PROTEIN LOLE"/>
    <property type="match status" value="1"/>
</dbReference>
<keyword evidence="4 7" id="KW-0812">Transmembrane</keyword>
<evidence type="ECO:0000256" key="4">
    <source>
        <dbReference type="ARBA" id="ARBA00022692"/>
    </source>
</evidence>
<comment type="subcellular location">
    <subcellularLocation>
        <location evidence="1">Cell membrane</location>
        <topology evidence="1">Multi-pass membrane protein</topology>
    </subcellularLocation>
</comment>
<evidence type="ECO:0000256" key="6">
    <source>
        <dbReference type="ARBA" id="ARBA00023136"/>
    </source>
</evidence>
<evidence type="ECO:0000256" key="1">
    <source>
        <dbReference type="ARBA" id="ARBA00004651"/>
    </source>
</evidence>
<evidence type="ECO:0000256" key="7">
    <source>
        <dbReference type="SAM" id="Phobius"/>
    </source>
</evidence>
<dbReference type="GO" id="GO:0098797">
    <property type="term" value="C:plasma membrane protein complex"/>
    <property type="evidence" value="ECO:0007669"/>
    <property type="project" value="TreeGrafter"/>
</dbReference>
<evidence type="ECO:0000313" key="10">
    <source>
        <dbReference type="EMBL" id="SVA39502.1"/>
    </source>
</evidence>
<protein>
    <recommendedName>
        <fullName evidence="11">ABC3 transporter permease protein domain-containing protein</fullName>
    </recommendedName>
</protein>
<feature type="transmembrane region" description="Helical" evidence="7">
    <location>
        <begin position="273"/>
        <end position="297"/>
    </location>
</feature>
<evidence type="ECO:0008006" key="11">
    <source>
        <dbReference type="Google" id="ProtNLM"/>
    </source>
</evidence>
<evidence type="ECO:0000256" key="2">
    <source>
        <dbReference type="ARBA" id="ARBA00022448"/>
    </source>
</evidence>
<keyword evidence="2" id="KW-0813">Transport</keyword>
<dbReference type="EMBL" id="UINC01008787">
    <property type="protein sequence ID" value="SVA39502.1"/>
    <property type="molecule type" value="Genomic_DNA"/>
</dbReference>
<name>A0A381VGV9_9ZZZZ</name>
<accession>A0A381VGV9</accession>
<feature type="non-terminal residue" evidence="10">
    <location>
        <position position="1"/>
    </location>
</feature>
<keyword evidence="3" id="KW-1003">Cell membrane</keyword>